<keyword evidence="7" id="KW-0862">Zinc</keyword>
<dbReference type="InterPro" id="IPR038418">
    <property type="entry name" value="6-PTP_synth/QueD_sf"/>
</dbReference>
<dbReference type="InterPro" id="IPR007115">
    <property type="entry name" value="6-PTP_synth/QueD"/>
</dbReference>
<evidence type="ECO:0000256" key="1">
    <source>
        <dbReference type="ARBA" id="ARBA00001947"/>
    </source>
</evidence>
<dbReference type="RefSeq" id="WP_173533151.1">
    <property type="nucleotide sequence ID" value="NZ_CP054143.1"/>
</dbReference>
<dbReference type="EMBL" id="CP054143">
    <property type="protein sequence ID" value="QKJ66647.1"/>
    <property type="molecule type" value="Genomic_DNA"/>
</dbReference>
<comment type="cofactor">
    <cofactor evidence="1">
        <name>Zn(2+)</name>
        <dbReference type="ChEBI" id="CHEBI:29105"/>
    </cofactor>
</comment>
<accession>A0A6M8SY32</accession>
<proteinExistence type="inferred from homology"/>
<name>A0A6M8SY32_9NEIS</name>
<evidence type="ECO:0000256" key="9">
    <source>
        <dbReference type="ARBA" id="ARBA00031449"/>
    </source>
</evidence>
<dbReference type="KEGG" id="dee:HQN60_07980"/>
<evidence type="ECO:0000313" key="12">
    <source>
        <dbReference type="Proteomes" id="UP000504844"/>
    </source>
</evidence>
<evidence type="ECO:0000256" key="3">
    <source>
        <dbReference type="ARBA" id="ARBA00008900"/>
    </source>
</evidence>
<comment type="catalytic activity">
    <reaction evidence="10">
        <text>7,8-dihydroneopterin 3'-triphosphate + H2O = 6-carboxy-5,6,7,8-tetrahydropterin + triphosphate + acetaldehyde + 2 H(+)</text>
        <dbReference type="Rhea" id="RHEA:27966"/>
        <dbReference type="ChEBI" id="CHEBI:15343"/>
        <dbReference type="ChEBI" id="CHEBI:15377"/>
        <dbReference type="ChEBI" id="CHEBI:15378"/>
        <dbReference type="ChEBI" id="CHEBI:18036"/>
        <dbReference type="ChEBI" id="CHEBI:58462"/>
        <dbReference type="ChEBI" id="CHEBI:61032"/>
        <dbReference type="EC" id="4.1.2.50"/>
    </reaction>
</comment>
<evidence type="ECO:0000313" key="11">
    <source>
        <dbReference type="EMBL" id="QKJ66647.1"/>
    </source>
</evidence>
<organism evidence="11 12">
    <name type="scientific">Deefgea piscis</name>
    <dbReference type="NCBI Taxonomy" id="2739061"/>
    <lineage>
        <taxon>Bacteria</taxon>
        <taxon>Pseudomonadati</taxon>
        <taxon>Pseudomonadota</taxon>
        <taxon>Betaproteobacteria</taxon>
        <taxon>Neisseriales</taxon>
        <taxon>Chitinibacteraceae</taxon>
        <taxon>Deefgea</taxon>
    </lineage>
</organism>
<keyword evidence="6" id="KW-0479">Metal-binding</keyword>
<evidence type="ECO:0000256" key="6">
    <source>
        <dbReference type="ARBA" id="ARBA00022723"/>
    </source>
</evidence>
<dbReference type="EC" id="4.1.2.50" evidence="4"/>
<dbReference type="Gene3D" id="3.30.479.10">
    <property type="entry name" value="6-pyruvoyl tetrahydropterin synthase/QueD"/>
    <property type="match status" value="1"/>
</dbReference>
<keyword evidence="12" id="KW-1185">Reference proteome</keyword>
<comment type="similarity">
    <text evidence="3">Belongs to the PTPS family. QueD subfamily.</text>
</comment>
<evidence type="ECO:0000256" key="5">
    <source>
        <dbReference type="ARBA" id="ARBA00018141"/>
    </source>
</evidence>
<evidence type="ECO:0000256" key="2">
    <source>
        <dbReference type="ARBA" id="ARBA00005061"/>
    </source>
</evidence>
<gene>
    <name evidence="11" type="ORF">HQN60_07980</name>
</gene>
<evidence type="ECO:0000256" key="7">
    <source>
        <dbReference type="ARBA" id="ARBA00022833"/>
    </source>
</evidence>
<evidence type="ECO:0000256" key="4">
    <source>
        <dbReference type="ARBA" id="ARBA00012982"/>
    </source>
</evidence>
<evidence type="ECO:0000256" key="8">
    <source>
        <dbReference type="ARBA" id="ARBA00023239"/>
    </source>
</evidence>
<dbReference type="Proteomes" id="UP000504844">
    <property type="component" value="Chromosome"/>
</dbReference>
<dbReference type="UniPathway" id="UPA00391"/>
<dbReference type="SUPFAM" id="SSF55620">
    <property type="entry name" value="Tetrahydrobiopterin biosynthesis enzymes-like"/>
    <property type="match status" value="1"/>
</dbReference>
<dbReference type="GO" id="GO:0046872">
    <property type="term" value="F:metal ion binding"/>
    <property type="evidence" value="ECO:0007669"/>
    <property type="project" value="UniProtKB-KW"/>
</dbReference>
<reference evidence="11 12" key="1">
    <citation type="submission" date="2020-05" db="EMBL/GenBank/DDBJ databases">
        <title>Complete genome sequence of Deefgea sp. D17.</title>
        <authorList>
            <person name="Bae J.-W."/>
            <person name="Han J.E."/>
        </authorList>
    </citation>
    <scope>NUCLEOTIDE SEQUENCE [LARGE SCALE GENOMIC DNA]</scope>
    <source>
        <strain evidence="11 12">D17</strain>
    </source>
</reference>
<evidence type="ECO:0000256" key="10">
    <source>
        <dbReference type="ARBA" id="ARBA00048807"/>
    </source>
</evidence>
<dbReference type="AlphaFoldDB" id="A0A6M8SY32"/>
<protein>
    <recommendedName>
        <fullName evidence="5">6-carboxy-5,6,7,8-tetrahydropterin synthase</fullName>
        <ecNumber evidence="4">4.1.2.50</ecNumber>
    </recommendedName>
    <alternativeName>
        <fullName evidence="9">Queuosine biosynthesis protein QueD</fullName>
    </alternativeName>
</protein>
<sequence length="197" mass="22739">MLIRKLFKFENAHIVRNCSSERCRTSIHGHSYKVEVLLEADALDNGQMIYDFGLMKGTIRDVIDAFDHAICFWDKDDAEYIRLCQTFSARWISMPVSPSAEQFARVFFVIIDQLLQQTMMANGESDVRLHSIIAHETETGYAQAFRHDAYNPRMGEIKLSDVIFSAQCQSEWHDPQMYEKLLAGAQFQNPVIPQQIK</sequence>
<dbReference type="PANTHER" id="PTHR12589">
    <property type="entry name" value="PYRUVOYL TETRAHYDROBIOPTERIN SYNTHASE"/>
    <property type="match status" value="1"/>
</dbReference>
<comment type="pathway">
    <text evidence="2">Purine metabolism; 7-cyano-7-deazaguanine biosynthesis.</text>
</comment>
<dbReference type="Pfam" id="PF01242">
    <property type="entry name" value="PTPS"/>
    <property type="match status" value="1"/>
</dbReference>
<dbReference type="GO" id="GO:0070497">
    <property type="term" value="F:6-carboxytetrahydropterin synthase activity"/>
    <property type="evidence" value="ECO:0007669"/>
    <property type="project" value="UniProtKB-EC"/>
</dbReference>
<dbReference type="PANTHER" id="PTHR12589:SF7">
    <property type="entry name" value="6-PYRUVOYL TETRAHYDROBIOPTERIN SYNTHASE"/>
    <property type="match status" value="1"/>
</dbReference>
<keyword evidence="8" id="KW-0456">Lyase</keyword>